<dbReference type="InterPro" id="IPR041698">
    <property type="entry name" value="Methyltransf_25"/>
</dbReference>
<feature type="domain" description="Methyltransferase" evidence="1">
    <location>
        <begin position="96"/>
        <end position="190"/>
    </location>
</feature>
<dbReference type="InterPro" id="IPR050508">
    <property type="entry name" value="Methyltransf_Superfamily"/>
</dbReference>
<protein>
    <submittedName>
        <fullName evidence="2">SAM-dependent methyltransferase</fullName>
    </submittedName>
</protein>
<evidence type="ECO:0000313" key="3">
    <source>
        <dbReference type="Proteomes" id="UP001230207"/>
    </source>
</evidence>
<evidence type="ECO:0000313" key="2">
    <source>
        <dbReference type="EMBL" id="MDQ0323505.1"/>
    </source>
</evidence>
<name>A0ABU0BZ13_9HYPH</name>
<keyword evidence="2" id="KW-0489">Methyltransferase</keyword>
<gene>
    <name evidence="2" type="ORF">QO002_005711</name>
</gene>
<dbReference type="RefSeq" id="WP_307236080.1">
    <property type="nucleotide sequence ID" value="NZ_JAUSVF010000003.1"/>
</dbReference>
<dbReference type="Pfam" id="PF13649">
    <property type="entry name" value="Methyltransf_25"/>
    <property type="match status" value="1"/>
</dbReference>
<dbReference type="GO" id="GO:0008168">
    <property type="term" value="F:methyltransferase activity"/>
    <property type="evidence" value="ECO:0007669"/>
    <property type="project" value="UniProtKB-KW"/>
</dbReference>
<sequence length="284" mass="32330">MPSSIRLFLRSNPAVYKTYGIAKYALFRAKLLLSDWRDKRAAVALGALPIPPPMLRFRVSGSFDVDQFLEVGRRGARELEVLARLGGKDLACCPAVLDFACGCGRVIRHFQDHAPEARWYGSDIDGEAIRWCKEKLGAVAGFTENDFRPPMSFDPDSFDVVYSVSLFTHLDEDDQFRWLGELARVLRKNGLLIATAHGPYTHQQLPPADLRELTAKGFLYRVGQTGRLKLDGLPDFYQTAYHTEKYIRARWSEHFEIVAYKERAMNEHQDAVVLRKKTFLLADC</sequence>
<keyword evidence="3" id="KW-1185">Reference proteome</keyword>
<keyword evidence="2" id="KW-0808">Transferase</keyword>
<proteinExistence type="predicted"/>
<dbReference type="CDD" id="cd02440">
    <property type="entry name" value="AdoMet_MTases"/>
    <property type="match status" value="1"/>
</dbReference>
<dbReference type="GO" id="GO:0032259">
    <property type="term" value="P:methylation"/>
    <property type="evidence" value="ECO:0007669"/>
    <property type="project" value="UniProtKB-KW"/>
</dbReference>
<dbReference type="SUPFAM" id="SSF53335">
    <property type="entry name" value="S-adenosyl-L-methionine-dependent methyltransferases"/>
    <property type="match status" value="1"/>
</dbReference>
<dbReference type="Proteomes" id="UP001230207">
    <property type="component" value="Unassembled WGS sequence"/>
</dbReference>
<dbReference type="InterPro" id="IPR029063">
    <property type="entry name" value="SAM-dependent_MTases_sf"/>
</dbReference>
<dbReference type="Gene3D" id="3.40.50.150">
    <property type="entry name" value="Vaccinia Virus protein VP39"/>
    <property type="match status" value="1"/>
</dbReference>
<accession>A0ABU0BZ13</accession>
<organism evidence="2 3">
    <name type="scientific">Pararhizobium capsulatum DSM 1112</name>
    <dbReference type="NCBI Taxonomy" id="1121113"/>
    <lineage>
        <taxon>Bacteria</taxon>
        <taxon>Pseudomonadati</taxon>
        <taxon>Pseudomonadota</taxon>
        <taxon>Alphaproteobacteria</taxon>
        <taxon>Hyphomicrobiales</taxon>
        <taxon>Rhizobiaceae</taxon>
        <taxon>Rhizobium/Agrobacterium group</taxon>
        <taxon>Pararhizobium</taxon>
    </lineage>
</organism>
<evidence type="ECO:0000259" key="1">
    <source>
        <dbReference type="Pfam" id="PF13649"/>
    </source>
</evidence>
<dbReference type="EMBL" id="JAUSVF010000003">
    <property type="protein sequence ID" value="MDQ0323505.1"/>
    <property type="molecule type" value="Genomic_DNA"/>
</dbReference>
<comment type="caution">
    <text evidence="2">The sequence shown here is derived from an EMBL/GenBank/DDBJ whole genome shotgun (WGS) entry which is preliminary data.</text>
</comment>
<reference evidence="2 3" key="1">
    <citation type="submission" date="2023-07" db="EMBL/GenBank/DDBJ databases">
        <title>Genomic Encyclopedia of Type Strains, Phase IV (KMG-IV): sequencing the most valuable type-strain genomes for metagenomic binning, comparative biology and taxonomic classification.</title>
        <authorList>
            <person name="Goeker M."/>
        </authorList>
    </citation>
    <scope>NUCLEOTIDE SEQUENCE [LARGE SCALE GENOMIC DNA]</scope>
    <source>
        <strain evidence="2 3">DSM 1112</strain>
    </source>
</reference>
<dbReference type="PANTHER" id="PTHR42912">
    <property type="entry name" value="METHYLTRANSFERASE"/>
    <property type="match status" value="1"/>
</dbReference>